<keyword evidence="2" id="KW-1185">Reference proteome</keyword>
<sequence>MTTRHFDNRASCSSLDSTSASYQEALLPCIRAGRLTRTRPLFEPDRLHERIENSQLGLPNGRGG</sequence>
<evidence type="ECO:0000313" key="2">
    <source>
        <dbReference type="Proteomes" id="UP000326041"/>
    </source>
</evidence>
<gene>
    <name evidence="1" type="ORF">CP972_00240</name>
</gene>
<evidence type="ECO:0000313" key="1">
    <source>
        <dbReference type="EMBL" id="QEV09948.1"/>
    </source>
</evidence>
<organism evidence="1 2">
    <name type="scientific">Streptomyces prasinus</name>
    <dbReference type="NCBI Taxonomy" id="67345"/>
    <lineage>
        <taxon>Bacteria</taxon>
        <taxon>Bacillati</taxon>
        <taxon>Actinomycetota</taxon>
        <taxon>Actinomycetes</taxon>
        <taxon>Kitasatosporales</taxon>
        <taxon>Streptomycetaceae</taxon>
        <taxon>Streptomyces</taxon>
    </lineage>
</organism>
<accession>A0ABX6B4F9</accession>
<proteinExistence type="predicted"/>
<name>A0ABX6B4F9_9ACTN</name>
<dbReference type="Proteomes" id="UP000326041">
    <property type="component" value="Chromosome"/>
</dbReference>
<reference evidence="1 2" key="1">
    <citation type="submission" date="2017-09" db="EMBL/GenBank/DDBJ databases">
        <authorList>
            <person name="Lee N."/>
            <person name="Cho B.-K."/>
        </authorList>
    </citation>
    <scope>NUCLEOTIDE SEQUENCE [LARGE SCALE GENOMIC DNA]</scope>
    <source>
        <strain evidence="1 2">ATCC 13879</strain>
    </source>
</reference>
<dbReference type="EMBL" id="CP023697">
    <property type="protein sequence ID" value="QEV09948.1"/>
    <property type="molecule type" value="Genomic_DNA"/>
</dbReference>
<keyword evidence="1" id="KW-0436">Ligase</keyword>
<protein>
    <submittedName>
        <fullName evidence="1">D-alanine--D-alanine ligase</fullName>
    </submittedName>
</protein>
<dbReference type="GO" id="GO:0016874">
    <property type="term" value="F:ligase activity"/>
    <property type="evidence" value="ECO:0007669"/>
    <property type="project" value="UniProtKB-KW"/>
</dbReference>